<dbReference type="EMBL" id="CAAALY010042499">
    <property type="protein sequence ID" value="VEL19639.1"/>
    <property type="molecule type" value="Genomic_DNA"/>
</dbReference>
<sequence>MDSVTRLGESFARTALDSAGVERGGVNSGNDSNITTRQHCLTPSGEIQLDKEPRVFAAFRQPYHSMNTSLESPDYEERPTNDRPEQARRSHLSEQLSTRPITDFINGDRSELRIAGHGNEANQVFTKPSTKVCEESRYVCNGIGSGRPHALRDGHLAHNGLSAHDNGAIRSQFVKSLEPPESDRAKKVSISFCKPLLYIGLSAYLT</sequence>
<keyword evidence="3" id="KW-1185">Reference proteome</keyword>
<evidence type="ECO:0000313" key="2">
    <source>
        <dbReference type="EMBL" id="VEL19639.1"/>
    </source>
</evidence>
<reference evidence="2" key="1">
    <citation type="submission" date="2018-11" db="EMBL/GenBank/DDBJ databases">
        <authorList>
            <consortium name="Pathogen Informatics"/>
        </authorList>
    </citation>
    <scope>NUCLEOTIDE SEQUENCE</scope>
</reference>
<gene>
    <name evidence="2" type="ORF">PXEA_LOCUS13079</name>
</gene>
<evidence type="ECO:0000313" key="3">
    <source>
        <dbReference type="Proteomes" id="UP000784294"/>
    </source>
</evidence>
<comment type="caution">
    <text evidence="2">The sequence shown here is derived from an EMBL/GenBank/DDBJ whole genome shotgun (WGS) entry which is preliminary data.</text>
</comment>
<feature type="region of interest" description="Disordered" evidence="1">
    <location>
        <begin position="65"/>
        <end position="94"/>
    </location>
</feature>
<organism evidence="2 3">
    <name type="scientific">Protopolystoma xenopodis</name>
    <dbReference type="NCBI Taxonomy" id="117903"/>
    <lineage>
        <taxon>Eukaryota</taxon>
        <taxon>Metazoa</taxon>
        <taxon>Spiralia</taxon>
        <taxon>Lophotrochozoa</taxon>
        <taxon>Platyhelminthes</taxon>
        <taxon>Monogenea</taxon>
        <taxon>Polyopisthocotylea</taxon>
        <taxon>Polystomatidea</taxon>
        <taxon>Polystomatidae</taxon>
        <taxon>Protopolystoma</taxon>
    </lineage>
</organism>
<accession>A0A448WTA3</accession>
<dbReference type="Proteomes" id="UP000784294">
    <property type="component" value="Unassembled WGS sequence"/>
</dbReference>
<protein>
    <submittedName>
        <fullName evidence="2">Uncharacterized protein</fullName>
    </submittedName>
</protein>
<evidence type="ECO:0000256" key="1">
    <source>
        <dbReference type="SAM" id="MobiDB-lite"/>
    </source>
</evidence>
<feature type="compositionally biased region" description="Basic and acidic residues" evidence="1">
    <location>
        <begin position="75"/>
        <end position="92"/>
    </location>
</feature>
<dbReference type="AlphaFoldDB" id="A0A448WTA3"/>
<name>A0A448WTA3_9PLAT</name>
<proteinExistence type="predicted"/>